<dbReference type="Proteomes" id="UP000231823">
    <property type="component" value="Chromosome"/>
</dbReference>
<dbReference type="AlphaFoldDB" id="A0A2K8SEK2"/>
<organism evidence="1 2">
    <name type="scientific">Spiroplasma floricola 23-6</name>
    <dbReference type="NCBI Taxonomy" id="1336749"/>
    <lineage>
        <taxon>Bacteria</taxon>
        <taxon>Bacillati</taxon>
        <taxon>Mycoplasmatota</taxon>
        <taxon>Mollicutes</taxon>
        <taxon>Entomoplasmatales</taxon>
        <taxon>Spiroplasmataceae</taxon>
        <taxon>Spiroplasma</taxon>
    </lineage>
</organism>
<protein>
    <submittedName>
        <fullName evidence="1">Uncharacterized protein</fullName>
    </submittedName>
</protein>
<dbReference type="RefSeq" id="WP_100916261.1">
    <property type="nucleotide sequence ID" value="NZ_CP025057.1"/>
</dbReference>
<evidence type="ECO:0000313" key="1">
    <source>
        <dbReference type="EMBL" id="AUB31270.1"/>
    </source>
</evidence>
<keyword evidence="2" id="KW-1185">Reference proteome</keyword>
<dbReference type="EMBL" id="CP025057">
    <property type="protein sequence ID" value="AUB31270.1"/>
    <property type="molecule type" value="Genomic_DNA"/>
</dbReference>
<evidence type="ECO:0000313" key="2">
    <source>
        <dbReference type="Proteomes" id="UP000231823"/>
    </source>
</evidence>
<proteinExistence type="predicted"/>
<dbReference type="KEGG" id="sfz:SFLOR_v1c02090"/>
<gene>
    <name evidence="1" type="ORF">SFLOR_v1c02090</name>
</gene>
<sequence>MKIFNQLDFSKEISNLEILENNIVNKNFAKNSILVRCFDVKNETFLEISFAKGKKVNNGNNSLFKIMQGYKSNSNKKSVYNLGVPIHHFFWVRKYDLNSGELLSKKYCHYYEIVNILELNNKYNLVIASKQKDRNKTSEELRKIKEEYEKMRIWYENEYSHENNQKQNSVKKKEYLNIEKDIGSDINASSNLIIQNIFED</sequence>
<reference evidence="1 2" key="1">
    <citation type="submission" date="2017-12" db="EMBL/GenBank/DDBJ databases">
        <title>Complete genome sequence of Spiroplasma floricola 23-6 (ATCC 29989).</title>
        <authorList>
            <person name="Tsai Y.-M."/>
            <person name="Wu P.-S."/>
            <person name="Lo W.-S."/>
            <person name="Kuo C.-H."/>
        </authorList>
    </citation>
    <scope>NUCLEOTIDE SEQUENCE [LARGE SCALE GENOMIC DNA]</scope>
    <source>
        <strain evidence="1 2">23-6</strain>
    </source>
</reference>
<accession>A0A2K8SEK2</accession>
<name>A0A2K8SEK2_9MOLU</name>